<dbReference type="InterPro" id="IPR010067">
    <property type="entry name" value="ABC_SsuA_sub-bd"/>
</dbReference>
<reference evidence="10" key="1">
    <citation type="submission" date="2016-10" db="EMBL/GenBank/DDBJ databases">
        <authorList>
            <person name="Varghese N."/>
        </authorList>
    </citation>
    <scope>NUCLEOTIDE SEQUENCE [LARGE SCALE GENOMIC DNA]</scope>
    <source>
        <strain evidence="10">DSM 17980</strain>
    </source>
</reference>
<organism evidence="9 10">
    <name type="scientific">Alicyclobacillus macrosporangiidus</name>
    <dbReference type="NCBI Taxonomy" id="392015"/>
    <lineage>
        <taxon>Bacteria</taxon>
        <taxon>Bacillati</taxon>
        <taxon>Bacillota</taxon>
        <taxon>Bacilli</taxon>
        <taxon>Bacillales</taxon>
        <taxon>Alicyclobacillaceae</taxon>
        <taxon>Alicyclobacillus</taxon>
    </lineage>
</organism>
<feature type="chain" id="PRO_5010351257" description="Putative aliphatic sulfonates-binding protein" evidence="7">
    <location>
        <begin position="37"/>
        <end position="345"/>
    </location>
</feature>
<name>A0A1I7JQ60_9BACL</name>
<dbReference type="Gene3D" id="3.40.190.10">
    <property type="entry name" value="Periplasmic binding protein-like II"/>
    <property type="match status" value="2"/>
</dbReference>
<protein>
    <recommendedName>
        <fullName evidence="6">Putative aliphatic sulfonates-binding protein</fullName>
    </recommendedName>
</protein>
<comment type="similarity">
    <text evidence="2">Belongs to the bacterial solute-binding protein SsuA/TauA family.</text>
</comment>
<feature type="domain" description="Solute-binding protein family 3/N-terminal" evidence="8">
    <location>
        <begin position="49"/>
        <end position="279"/>
    </location>
</feature>
<dbReference type="STRING" id="392015.SAMN05421543_11149"/>
<dbReference type="InterPro" id="IPR001638">
    <property type="entry name" value="Solute-binding_3/MltF_N"/>
</dbReference>
<evidence type="ECO:0000259" key="8">
    <source>
        <dbReference type="SMART" id="SM00062"/>
    </source>
</evidence>
<proteinExistence type="inferred from homology"/>
<gene>
    <name evidence="9" type="ORF">SAMN05421543_11149</name>
</gene>
<keyword evidence="3" id="KW-0813">Transport</keyword>
<dbReference type="PANTHER" id="PTHR30024:SF42">
    <property type="entry name" value="ALIPHATIC SULFONATES-BINDING PROTEIN-RELATED"/>
    <property type="match status" value="1"/>
</dbReference>
<dbReference type="Proteomes" id="UP000183508">
    <property type="component" value="Unassembled WGS sequence"/>
</dbReference>
<evidence type="ECO:0000256" key="3">
    <source>
        <dbReference type="ARBA" id="ARBA00022448"/>
    </source>
</evidence>
<evidence type="ECO:0000313" key="9">
    <source>
        <dbReference type="EMBL" id="SFU87323.1"/>
    </source>
</evidence>
<evidence type="ECO:0000256" key="2">
    <source>
        <dbReference type="ARBA" id="ARBA00010742"/>
    </source>
</evidence>
<dbReference type="NCBIfam" id="TIGR01728">
    <property type="entry name" value="SsuA_fam"/>
    <property type="match status" value="1"/>
</dbReference>
<evidence type="ECO:0000256" key="5">
    <source>
        <dbReference type="ARBA" id="ARBA00055538"/>
    </source>
</evidence>
<evidence type="ECO:0000256" key="7">
    <source>
        <dbReference type="SAM" id="SignalP"/>
    </source>
</evidence>
<evidence type="ECO:0000256" key="1">
    <source>
        <dbReference type="ARBA" id="ARBA00004418"/>
    </source>
</evidence>
<dbReference type="AlphaFoldDB" id="A0A1I7JQ60"/>
<dbReference type="EMBL" id="FPBV01000011">
    <property type="protein sequence ID" value="SFU87323.1"/>
    <property type="molecule type" value="Genomic_DNA"/>
</dbReference>
<feature type="signal peptide" evidence="7">
    <location>
        <begin position="1"/>
        <end position="36"/>
    </location>
</feature>
<dbReference type="PROSITE" id="PS51257">
    <property type="entry name" value="PROKAR_LIPOPROTEIN"/>
    <property type="match status" value="1"/>
</dbReference>
<dbReference type="FunFam" id="3.40.190.10:FF:000050">
    <property type="entry name" value="Sulfonate ABC transporter substrate-binding protein"/>
    <property type="match status" value="1"/>
</dbReference>
<dbReference type="InterPro" id="IPR015168">
    <property type="entry name" value="SsuA/THI5"/>
</dbReference>
<dbReference type="SMART" id="SM00062">
    <property type="entry name" value="PBPb"/>
    <property type="match status" value="1"/>
</dbReference>
<sequence length="345" mass="37135">MFNGRMIRRLVAWLSVSSTLLGLLAGCGSGGNQANAAANGTSAPGQTITVNIGVQQSIGPLWLAREKGWYEQAFAKVGAKVNWIEFQSGPPYFQAIASNRLDFGQVGNAPVIVGQAAGVDFKEIGITGTGRYGDAIIVPKGSHVQTLQELKGKKIAVAKGSAAYSLLYTALDKAGLKPSDVQIVPLQPNEAQPAFESGAVDAWAIWDPFITLETQQHGARVLANAKSLGVLVPGFTIVRTQFAKQHPDLVVLFLQVYQQALNWQKQHLDEAVEEYYKARKIDKSVIRTVILNSESVSAPVTPDVVASQQSTADFLYRLGELNRRIDVSAVVDNSFINKVNQSSGT</sequence>
<comment type="subcellular location">
    <subcellularLocation>
        <location evidence="1">Periplasm</location>
    </subcellularLocation>
</comment>
<keyword evidence="10" id="KW-1185">Reference proteome</keyword>
<keyword evidence="4 7" id="KW-0732">Signal</keyword>
<accession>A0A1I7JQ60</accession>
<evidence type="ECO:0000256" key="4">
    <source>
        <dbReference type="ARBA" id="ARBA00022729"/>
    </source>
</evidence>
<dbReference type="SUPFAM" id="SSF53850">
    <property type="entry name" value="Periplasmic binding protein-like II"/>
    <property type="match status" value="1"/>
</dbReference>
<dbReference type="GO" id="GO:0016020">
    <property type="term" value="C:membrane"/>
    <property type="evidence" value="ECO:0007669"/>
    <property type="project" value="InterPro"/>
</dbReference>
<dbReference type="PANTHER" id="PTHR30024">
    <property type="entry name" value="ALIPHATIC SULFONATES-BINDING PROTEIN-RELATED"/>
    <property type="match status" value="1"/>
</dbReference>
<evidence type="ECO:0000313" key="10">
    <source>
        <dbReference type="Proteomes" id="UP000183508"/>
    </source>
</evidence>
<dbReference type="Pfam" id="PF09084">
    <property type="entry name" value="NMT1"/>
    <property type="match status" value="1"/>
</dbReference>
<evidence type="ECO:0000256" key="6">
    <source>
        <dbReference type="ARBA" id="ARBA00070228"/>
    </source>
</evidence>
<comment type="function">
    <text evidence="5">Part of a binding-protein-dependent transport system for aliphatic sulfonates. Putative binding protein.</text>
</comment>
<dbReference type="GO" id="GO:0042626">
    <property type="term" value="F:ATPase-coupled transmembrane transporter activity"/>
    <property type="evidence" value="ECO:0007669"/>
    <property type="project" value="InterPro"/>
</dbReference>
<dbReference type="GO" id="GO:0042597">
    <property type="term" value="C:periplasmic space"/>
    <property type="evidence" value="ECO:0007669"/>
    <property type="project" value="UniProtKB-SubCell"/>
</dbReference>